<evidence type="ECO:0000256" key="1">
    <source>
        <dbReference type="RuleBase" id="RU000363"/>
    </source>
</evidence>
<dbReference type="EMBL" id="FTRV01000015">
    <property type="protein sequence ID" value="SPM30990.1"/>
    <property type="molecule type" value="Genomic_DNA"/>
</dbReference>
<dbReference type="OrthoDB" id="63584at2"/>
<dbReference type="PRINTS" id="PR00080">
    <property type="entry name" value="SDRFAMILY"/>
</dbReference>
<organism evidence="2 3">
    <name type="scientific">Mycobacterium terramassiliense</name>
    <dbReference type="NCBI Taxonomy" id="1841859"/>
    <lineage>
        <taxon>Bacteria</taxon>
        <taxon>Bacillati</taxon>
        <taxon>Actinomycetota</taxon>
        <taxon>Actinomycetes</taxon>
        <taxon>Mycobacteriales</taxon>
        <taxon>Mycobacteriaceae</taxon>
        <taxon>Mycobacterium</taxon>
    </lineage>
</organism>
<evidence type="ECO:0000313" key="2">
    <source>
        <dbReference type="EMBL" id="SPM30990.1"/>
    </source>
</evidence>
<dbReference type="RefSeq" id="WP_077102325.1">
    <property type="nucleotide sequence ID" value="NZ_LT717701.1"/>
</dbReference>
<dbReference type="PRINTS" id="PR00081">
    <property type="entry name" value="GDHRDH"/>
</dbReference>
<accession>A0A2U3NHM4</accession>
<comment type="similarity">
    <text evidence="1">Belongs to the short-chain dehydrogenases/reductases (SDR) family.</text>
</comment>
<evidence type="ECO:0000313" key="3">
    <source>
        <dbReference type="Proteomes" id="UP000241595"/>
    </source>
</evidence>
<dbReference type="Proteomes" id="UP000241595">
    <property type="component" value="Unassembled WGS sequence"/>
</dbReference>
<dbReference type="InterPro" id="IPR002347">
    <property type="entry name" value="SDR_fam"/>
</dbReference>
<dbReference type="InterPro" id="IPR036291">
    <property type="entry name" value="NAD(P)-bd_dom_sf"/>
</dbReference>
<dbReference type="SUPFAM" id="SSF51735">
    <property type="entry name" value="NAD(P)-binding Rossmann-fold domains"/>
    <property type="match status" value="1"/>
</dbReference>
<sequence length="300" mass="31908">MTRPLEGAVALVTGASQGIGQGIAIELGKQGATVWLTARTAAGLEQTADQIAELGGAAVARACDHADDPQVVAVFDELRREAGRLDLVVNVASPDFTSMVGQPFWTLPFQAITDSLTVGPRANYVTSALAAPIMIEQGGGLVVNISSHGCEDYILSTPYGAAKAAIEKITHDTALELREHNVAVIGLWPGLVLTDRILGFATEGPSGSRQLFGLDLDICESPRFSGRAVVALFTDPDRMARTGRSFFASRLAREYGFTDVAGRLPPEVRLLVDLLGDGNVPEYWQMVERFGRGFAEPSPA</sequence>
<dbReference type="Gene3D" id="3.40.50.720">
    <property type="entry name" value="NAD(P)-binding Rossmann-like Domain"/>
    <property type="match status" value="1"/>
</dbReference>
<dbReference type="STRING" id="1841859.GCA_900157385_04502"/>
<dbReference type="AlphaFoldDB" id="A0A2U3NHM4"/>
<name>A0A2U3NHM4_9MYCO</name>
<keyword evidence="3" id="KW-1185">Reference proteome</keyword>
<dbReference type="PANTHER" id="PTHR44147">
    <property type="entry name" value="DEHYDROGENASE/REDUCTASE SDR FAMILY MEMBER 1"/>
    <property type="match status" value="1"/>
</dbReference>
<dbReference type="PANTHER" id="PTHR44147:SF2">
    <property type="entry name" value="DEHYDROGENASE_REDUCTASE SDR FAMILY MEMBER 1"/>
    <property type="match status" value="1"/>
</dbReference>
<reference evidence="2 3" key="1">
    <citation type="submission" date="2017-01" db="EMBL/GenBank/DDBJ databases">
        <authorList>
            <consortium name="Urmite Genomes"/>
        </authorList>
    </citation>
    <scope>NUCLEOTIDE SEQUENCE [LARGE SCALE GENOMIC DNA]</scope>
    <source>
        <strain evidence="2 3">AB308</strain>
    </source>
</reference>
<gene>
    <name evidence="2" type="ORF">MTAB308_4501</name>
</gene>
<dbReference type="Pfam" id="PF00106">
    <property type="entry name" value="adh_short"/>
    <property type="match status" value="1"/>
</dbReference>
<protein>
    <submittedName>
        <fullName evidence="2">NAD(P)-dependent dehydrogenase, short-chain alcohol dehydrogenase family</fullName>
    </submittedName>
</protein>
<proteinExistence type="inferred from homology"/>